<accession>F1TDJ5</accession>
<dbReference type="EMBL" id="ACXX02000007">
    <property type="protein sequence ID" value="EGD47633.1"/>
    <property type="molecule type" value="Genomic_DNA"/>
</dbReference>
<dbReference type="InterPro" id="IPR027417">
    <property type="entry name" value="P-loop_NTPase"/>
</dbReference>
<evidence type="ECO:0008006" key="3">
    <source>
        <dbReference type="Google" id="ProtNLM"/>
    </source>
</evidence>
<name>F1TDJ5_9FIRM</name>
<comment type="caution">
    <text evidence="1">The sequence shown here is derived from an EMBL/GenBank/DDBJ whole genome shotgun (WGS) entry which is preliminary data.</text>
</comment>
<dbReference type="AlphaFoldDB" id="F1TDJ5"/>
<proteinExistence type="predicted"/>
<keyword evidence="2" id="KW-1185">Reference proteome</keyword>
<protein>
    <recommendedName>
        <fullName evidence="3">Topology modulation protein</fullName>
    </recommendedName>
</protein>
<reference evidence="1" key="2">
    <citation type="submission" date="2011-01" db="EMBL/GenBank/DDBJ databases">
        <title>The Non-contiguous Finished genome of Clostridium papyrosolvens.</title>
        <authorList>
            <person name="Lucas S."/>
            <person name="Copeland A."/>
            <person name="Lapidus A."/>
            <person name="Cheng J.-F."/>
            <person name="Goodwin L."/>
            <person name="Pitluck S."/>
            <person name="Misra M."/>
            <person name="Chertkov O."/>
            <person name="Detter J.C."/>
            <person name="Han C."/>
            <person name="Tapia R."/>
            <person name="Land M."/>
            <person name="Hauser L."/>
            <person name="Kyrpides N."/>
            <person name="Ivanova N."/>
            <person name="Pagani I."/>
            <person name="Mouttaki H."/>
            <person name="He Z."/>
            <person name="Zhou J."/>
            <person name="Hemme C.L."/>
            <person name="Woyke T."/>
        </authorList>
    </citation>
    <scope>NUCLEOTIDE SEQUENCE [LARGE SCALE GENOMIC DNA]</scope>
    <source>
        <strain evidence="1">DSM 2782</strain>
    </source>
</reference>
<reference evidence="1" key="1">
    <citation type="submission" date="2009-07" db="EMBL/GenBank/DDBJ databases">
        <authorList>
            <consortium name="US DOE Joint Genome Institute (JGI-PGF)"/>
            <person name="Lucas S."/>
            <person name="Copeland A."/>
            <person name="Lapidus A."/>
            <person name="Glavina del Rio T."/>
            <person name="Tice H."/>
            <person name="Bruce D."/>
            <person name="Goodwin L."/>
            <person name="Pitluck S."/>
            <person name="Larimer F."/>
            <person name="Land M.L."/>
            <person name="Mouttaki H."/>
            <person name="He Z."/>
            <person name="Zhou J."/>
            <person name="Hemme C.L."/>
        </authorList>
    </citation>
    <scope>NUCLEOTIDE SEQUENCE</scope>
    <source>
        <strain evidence="1">DSM 2782</strain>
    </source>
</reference>
<gene>
    <name evidence="1" type="ORF">Cpap_1827</name>
</gene>
<organism evidence="1 2">
    <name type="scientific">Ruminiclostridium papyrosolvens DSM 2782</name>
    <dbReference type="NCBI Taxonomy" id="588581"/>
    <lineage>
        <taxon>Bacteria</taxon>
        <taxon>Bacillati</taxon>
        <taxon>Bacillota</taxon>
        <taxon>Clostridia</taxon>
        <taxon>Eubacteriales</taxon>
        <taxon>Oscillospiraceae</taxon>
        <taxon>Ruminiclostridium</taxon>
    </lineage>
</organism>
<dbReference type="OrthoDB" id="1201990at2"/>
<dbReference type="InterPro" id="IPR052922">
    <property type="entry name" value="Cytidylate_Kinase-2"/>
</dbReference>
<dbReference type="SUPFAM" id="SSF52540">
    <property type="entry name" value="P-loop containing nucleoside triphosphate hydrolases"/>
    <property type="match status" value="1"/>
</dbReference>
<dbReference type="STRING" id="588581.Cpap_1827"/>
<dbReference type="RefSeq" id="WP_004619588.1">
    <property type="nucleotide sequence ID" value="NZ_ACXX02000007.1"/>
</dbReference>
<evidence type="ECO:0000313" key="1">
    <source>
        <dbReference type="EMBL" id="EGD47633.1"/>
    </source>
</evidence>
<dbReference type="Gene3D" id="3.40.50.300">
    <property type="entry name" value="P-loop containing nucleotide triphosphate hydrolases"/>
    <property type="match status" value="1"/>
</dbReference>
<dbReference type="PANTHER" id="PTHR37816:SF2">
    <property type="entry name" value="DNA TOPOLOGY MODULATION PROTEIN FLAR-RELATED PROTEIN"/>
    <property type="match status" value="1"/>
</dbReference>
<dbReference type="eggNOG" id="COG0563">
    <property type="taxonomic scope" value="Bacteria"/>
</dbReference>
<sequence length="162" mass="19487">MKVLIFGIVASGKTTLARELSLRYNMKFYEGDCIAWGFPGEQRYKRTETEQTNIILDIDKKGDWIIEGTYRESQKCLFDMAETIIFLDTSLSIRKLRIITRFIKQIIGIEKCNYKPTFEMLRLMFKWTDDFEKNRRKYEEMLLLHKHKLVWVKSKKELQEKL</sequence>
<dbReference type="PANTHER" id="PTHR37816">
    <property type="entry name" value="YALI0E33011P"/>
    <property type="match status" value="1"/>
</dbReference>
<evidence type="ECO:0000313" key="2">
    <source>
        <dbReference type="Proteomes" id="UP000003860"/>
    </source>
</evidence>
<dbReference type="Proteomes" id="UP000003860">
    <property type="component" value="Unassembled WGS sequence"/>
</dbReference>